<organism evidence="2 3">
    <name type="scientific">Halapricum desulfuricans</name>
    <dbReference type="NCBI Taxonomy" id="2841257"/>
    <lineage>
        <taxon>Archaea</taxon>
        <taxon>Methanobacteriati</taxon>
        <taxon>Methanobacteriota</taxon>
        <taxon>Stenosarchaea group</taxon>
        <taxon>Halobacteria</taxon>
        <taxon>Halobacteriales</taxon>
        <taxon>Haloarculaceae</taxon>
        <taxon>Halapricum</taxon>
    </lineage>
</organism>
<dbReference type="Gene3D" id="2.40.10.480">
    <property type="match status" value="1"/>
</dbReference>
<feature type="domain" description="Pyrrolo-quinoline quinone repeat" evidence="1">
    <location>
        <begin position="211"/>
        <end position="458"/>
    </location>
</feature>
<dbReference type="PROSITE" id="PS51257">
    <property type="entry name" value="PROKAR_LIPOPROTEIN"/>
    <property type="match status" value="1"/>
</dbReference>
<gene>
    <name evidence="2" type="ORF">HSR121_1188</name>
</gene>
<dbReference type="InterPro" id="IPR002372">
    <property type="entry name" value="PQQ_rpt_dom"/>
</dbReference>
<evidence type="ECO:0000313" key="2">
    <source>
        <dbReference type="EMBL" id="QSG05535.1"/>
    </source>
</evidence>
<dbReference type="PANTHER" id="PTHR34512">
    <property type="entry name" value="CELL SURFACE PROTEIN"/>
    <property type="match status" value="1"/>
</dbReference>
<dbReference type="AlphaFoldDB" id="A0A897N3Z9"/>
<name>A0A897N3Z9_9EURY</name>
<dbReference type="InterPro" id="IPR006311">
    <property type="entry name" value="TAT_signal"/>
</dbReference>
<dbReference type="InterPro" id="IPR015943">
    <property type="entry name" value="WD40/YVTN_repeat-like_dom_sf"/>
</dbReference>
<dbReference type="Proteomes" id="UP000663525">
    <property type="component" value="Chromosome"/>
</dbReference>
<dbReference type="Pfam" id="PF13360">
    <property type="entry name" value="PQQ_2"/>
    <property type="match status" value="1"/>
</dbReference>
<evidence type="ECO:0000313" key="3">
    <source>
        <dbReference type="Proteomes" id="UP000663525"/>
    </source>
</evidence>
<dbReference type="EMBL" id="CP064787">
    <property type="protein sequence ID" value="QSG05535.1"/>
    <property type="molecule type" value="Genomic_DNA"/>
</dbReference>
<proteinExistence type="predicted"/>
<dbReference type="PROSITE" id="PS51318">
    <property type="entry name" value="TAT"/>
    <property type="match status" value="1"/>
</dbReference>
<protein>
    <submittedName>
        <fullName evidence="2">WD40/PQQ-like beta propeller repeat containing protein</fullName>
    </submittedName>
</protein>
<accession>A0A897N3Z9</accession>
<dbReference type="PANTHER" id="PTHR34512:SF30">
    <property type="entry name" value="OUTER MEMBRANE PROTEIN ASSEMBLY FACTOR BAMB"/>
    <property type="match status" value="1"/>
</dbReference>
<dbReference type="SUPFAM" id="SSF50998">
    <property type="entry name" value="Quinoprotein alcohol dehydrogenase-like"/>
    <property type="match status" value="1"/>
</dbReference>
<dbReference type="Gene3D" id="2.130.10.10">
    <property type="entry name" value="YVTN repeat-like/Quinoprotein amine dehydrogenase"/>
    <property type="match status" value="1"/>
</dbReference>
<reference evidence="2" key="1">
    <citation type="submission" date="2020-11" db="EMBL/GenBank/DDBJ databases">
        <title>Carbohydrate-dependent, anaerobic sulfur respiration: A novel catabolism in halophilic archaea.</title>
        <authorList>
            <person name="Sorokin D.Y."/>
            <person name="Messina E."/>
            <person name="Smedile F."/>
            <person name="La Cono V."/>
            <person name="Hallsworth J.E."/>
            <person name="Yakimov M.M."/>
        </authorList>
    </citation>
    <scope>NUCLEOTIDE SEQUENCE</scope>
    <source>
        <strain evidence="2">HSR12-1</strain>
    </source>
</reference>
<sequence length="466" mass="50921">MQQLSRRAFLGGSGIVLGSAAGCLSLGSRTNFDPADWPVPQADAGQTNYSPTSGPVEDAEIAWRQPFDDGFYASLFLVDGTLFVGPNSVERSYPAPATHTGDSETLYAVDSANGDIQFQISDLSAVYGVAGTRTYADGVVLASGYTHSGIGTRRNHRRYRTSGLNPSGGVAPRRWIKQRLPPRGWGEAKPGQTTATAGGTWFYAEPRNPMRIRAIDVDDGRQRWMSDLDTAGKVISPADTDRLVAAGPPILLADTDRLVVVDTTLNASKLYLFDHDGRELARANVPNVARAILRDGAVTLVSTGKQLRIETYDTETLDQQWQNTIEVGNRAHVHLAAGPESLVTTVGQTDSQRWNSENELPIFLVGFDRDSGQQRWQTTVPETRYVRSIAIGDTTVYLGTQHGFFSDPSSVFAYALDDGAERWRIKSKRSESGSTEPVWRTVHSILVSDGRLYLWDGETLVALEEP</sequence>
<dbReference type="InterPro" id="IPR011047">
    <property type="entry name" value="Quinoprotein_ADH-like_sf"/>
</dbReference>
<evidence type="ECO:0000259" key="1">
    <source>
        <dbReference type="Pfam" id="PF13360"/>
    </source>
</evidence>